<accession>A0A1D7XP43</accession>
<dbReference type="InterPro" id="IPR011256">
    <property type="entry name" value="Reg_factor_effector_dom_sf"/>
</dbReference>
<name>A0A1D7XP43_9CLOT</name>
<keyword evidence="2" id="KW-1185">Reference proteome</keyword>
<evidence type="ECO:0000313" key="1">
    <source>
        <dbReference type="EMBL" id="AOR25111.1"/>
    </source>
</evidence>
<dbReference type="Gene3D" id="3.20.80.10">
    <property type="entry name" value="Regulatory factor, effector binding domain"/>
    <property type="match status" value="1"/>
</dbReference>
<keyword evidence="1" id="KW-0614">Plasmid</keyword>
<proteinExistence type="predicted"/>
<dbReference type="EMBL" id="CP017256">
    <property type="protein sequence ID" value="AOR25111.1"/>
    <property type="molecule type" value="Genomic_DNA"/>
</dbReference>
<gene>
    <name evidence="1" type="ORF">BGI42_15320</name>
</gene>
<reference evidence="2" key="1">
    <citation type="submission" date="2016-09" db="EMBL/GenBank/DDBJ databases">
        <title>Genomics of Clostridium taeniosporum, an organism which forms endospores with ribbon-like appendages.</title>
        <authorList>
            <person name="Walker J.R."/>
        </authorList>
    </citation>
    <scope>NUCLEOTIDE SEQUENCE [LARGE SCALE GENOMIC DNA]</scope>
    <source>
        <strain evidence="2">1/k</strain>
        <plasmid evidence="2">Plasmid pct3</plasmid>
    </source>
</reference>
<organism evidence="1 2">
    <name type="scientific">Clostridium taeniosporum</name>
    <dbReference type="NCBI Taxonomy" id="394958"/>
    <lineage>
        <taxon>Bacteria</taxon>
        <taxon>Bacillati</taxon>
        <taxon>Bacillota</taxon>
        <taxon>Clostridia</taxon>
        <taxon>Eubacteriales</taxon>
        <taxon>Clostridiaceae</taxon>
        <taxon>Clostridium</taxon>
    </lineage>
</organism>
<dbReference type="OrthoDB" id="2058679at2"/>
<dbReference type="PANTHER" id="PTHR36444:SF2">
    <property type="entry name" value="TRANSCRIPTIONAL REGULATOR PROTEIN YOBU-RELATED"/>
    <property type="match status" value="1"/>
</dbReference>
<protein>
    <submittedName>
        <fullName evidence="1">AraC family transcriptional regulator</fullName>
    </submittedName>
</protein>
<dbReference type="RefSeq" id="WP_069681229.1">
    <property type="nucleotide sequence ID" value="NZ_CP017256.2"/>
</dbReference>
<evidence type="ECO:0000313" key="2">
    <source>
        <dbReference type="Proteomes" id="UP000094652"/>
    </source>
</evidence>
<dbReference type="KEGG" id="ctae:BGI42_15320"/>
<dbReference type="AlphaFoldDB" id="A0A1D7XP43"/>
<geneLocation type="plasmid" evidence="2">
    <name>pct3</name>
</geneLocation>
<sequence length="157" mass="18019">MAYKLKEVTIRTNNSEEGTKMISEIWRDITSGKLPLLFDSENIFQQGISPVSKYSNYSSDESQDYDLTIMAVTSDFFEKMEAAVSTGLYKKYVEKDENGEIGICARKAWEKVWSEQKLGNIKRAFNEDYESTVPSEYTKDGKAHCYLYISIQVNISK</sequence>
<dbReference type="InterPro" id="IPR053182">
    <property type="entry name" value="YobU-like_regulator"/>
</dbReference>
<dbReference type="Proteomes" id="UP000094652">
    <property type="component" value="Plasmid pCt3"/>
</dbReference>
<dbReference type="PANTHER" id="PTHR36444">
    <property type="entry name" value="TRANSCRIPTIONAL REGULATOR PROTEIN YOBU-RELATED"/>
    <property type="match status" value="1"/>
</dbReference>